<dbReference type="Gene3D" id="3.30.70.100">
    <property type="match status" value="1"/>
</dbReference>
<dbReference type="InterPro" id="IPR010753">
    <property type="entry name" value="DUF1330"/>
</dbReference>
<feature type="domain" description="DUF1330" evidence="1">
    <location>
        <begin position="2"/>
        <end position="95"/>
    </location>
</feature>
<dbReference type="AlphaFoldDB" id="A0A270NQA4"/>
<gene>
    <name evidence="2" type="ORF">CEK00_04155</name>
</gene>
<reference evidence="2 3" key="1">
    <citation type="submission" date="2017-06" db="EMBL/GenBank/DDBJ databases">
        <title>Genome sequencing and assembly of Stenotrophomonas maltophilia DF07.</title>
        <authorList>
            <person name="Iyer R."/>
        </authorList>
    </citation>
    <scope>NUCLEOTIDE SEQUENCE [LARGE SCALE GENOMIC DNA]</scope>
    <source>
        <strain evidence="2 3">DF07</strain>
    </source>
</reference>
<evidence type="ECO:0000259" key="1">
    <source>
        <dbReference type="Pfam" id="PF07045"/>
    </source>
</evidence>
<dbReference type="RefSeq" id="WP_009463318.1">
    <property type="nucleotide sequence ID" value="NZ_NJGC01000003.1"/>
</dbReference>
<evidence type="ECO:0000313" key="2">
    <source>
        <dbReference type="EMBL" id="PAM73735.1"/>
    </source>
</evidence>
<dbReference type="PANTHER" id="PTHR41521">
    <property type="match status" value="1"/>
</dbReference>
<comment type="caution">
    <text evidence="2">The sequence shown here is derived from an EMBL/GenBank/DDBJ whole genome shotgun (WGS) entry which is preliminary data.</text>
</comment>
<dbReference type="Proteomes" id="UP000216433">
    <property type="component" value="Unassembled WGS sequence"/>
</dbReference>
<dbReference type="EMBL" id="NJGC01000003">
    <property type="protein sequence ID" value="PAM73735.1"/>
    <property type="molecule type" value="Genomic_DNA"/>
</dbReference>
<sequence>MTVFAIAQLTIHDRTAYDRYQARFMEVFRHHRGRLLAADEQPRTIEGTWPHQKLVLMSFPDEAAFHDWAESDEYQRIAQDRKAGAQAVVLLVQGLAVNG</sequence>
<dbReference type="InterPro" id="IPR011008">
    <property type="entry name" value="Dimeric_a/b-barrel"/>
</dbReference>
<dbReference type="SUPFAM" id="SSF54909">
    <property type="entry name" value="Dimeric alpha+beta barrel"/>
    <property type="match status" value="1"/>
</dbReference>
<name>A0A270NQA4_STEMA</name>
<accession>A0A270NQA4</accession>
<dbReference type="PANTHER" id="PTHR41521:SF4">
    <property type="entry name" value="BLR0684 PROTEIN"/>
    <property type="match status" value="1"/>
</dbReference>
<organism evidence="2 3">
    <name type="scientific">Stenotrophomonas maltophilia</name>
    <name type="common">Pseudomonas maltophilia</name>
    <name type="synonym">Xanthomonas maltophilia</name>
    <dbReference type="NCBI Taxonomy" id="40324"/>
    <lineage>
        <taxon>Bacteria</taxon>
        <taxon>Pseudomonadati</taxon>
        <taxon>Pseudomonadota</taxon>
        <taxon>Gammaproteobacteria</taxon>
        <taxon>Lysobacterales</taxon>
        <taxon>Lysobacteraceae</taxon>
        <taxon>Stenotrophomonas</taxon>
        <taxon>Stenotrophomonas maltophilia group</taxon>
    </lineage>
</organism>
<protein>
    <submittedName>
        <fullName evidence="2">DUF1330 domain-containing protein</fullName>
    </submittedName>
</protein>
<dbReference type="Pfam" id="PF07045">
    <property type="entry name" value="DUF1330"/>
    <property type="match status" value="1"/>
</dbReference>
<evidence type="ECO:0000313" key="3">
    <source>
        <dbReference type="Proteomes" id="UP000216433"/>
    </source>
</evidence>
<proteinExistence type="predicted"/>